<keyword evidence="3" id="KW-1185">Reference proteome</keyword>
<organism evidence="2 3">
    <name type="scientific">Igneacidithiobacillus copahuensis</name>
    <dbReference type="NCBI Taxonomy" id="2724909"/>
    <lineage>
        <taxon>Bacteria</taxon>
        <taxon>Pseudomonadati</taxon>
        <taxon>Pseudomonadota</taxon>
        <taxon>Acidithiobacillia</taxon>
        <taxon>Acidithiobacillales</taxon>
        <taxon>Acidithiobacillaceae</taxon>
        <taxon>Igneacidithiobacillus</taxon>
    </lineage>
</organism>
<protein>
    <submittedName>
        <fullName evidence="2">Uncharacterized protein</fullName>
    </submittedName>
</protein>
<keyword evidence="1" id="KW-0472">Membrane</keyword>
<keyword evidence="1" id="KW-0812">Transmembrane</keyword>
<dbReference type="RefSeq" id="WP_215871296.1">
    <property type="nucleotide sequence ID" value="NZ_JAAXYO010000012.1"/>
</dbReference>
<comment type="caution">
    <text evidence="2">The sequence shown here is derived from an EMBL/GenBank/DDBJ whole genome shotgun (WGS) entry which is preliminary data.</text>
</comment>
<evidence type="ECO:0000313" key="3">
    <source>
        <dbReference type="Proteomes" id="UP001197378"/>
    </source>
</evidence>
<gene>
    <name evidence="2" type="ORF">HFQ13_00365</name>
</gene>
<dbReference type="AlphaFoldDB" id="A0AAE3CIG8"/>
<accession>A0AAE3CIG8</accession>
<dbReference type="EMBL" id="JAAXYO010000012">
    <property type="protein sequence ID" value="MBU2786682.1"/>
    <property type="molecule type" value="Genomic_DNA"/>
</dbReference>
<name>A0AAE3CIG8_9PROT</name>
<reference evidence="2" key="1">
    <citation type="journal article" date="2021" name="ISME J.">
        <title>Genomic evolution of the class Acidithiobacillia: deep-branching Proteobacteria living in extreme acidic conditions.</title>
        <authorList>
            <person name="Moya-Beltran A."/>
            <person name="Beard S."/>
            <person name="Rojas-Villalobos C."/>
            <person name="Issotta F."/>
            <person name="Gallardo Y."/>
            <person name="Ulloa R."/>
            <person name="Giaveno A."/>
            <person name="Degli Esposti M."/>
            <person name="Johnson D.B."/>
            <person name="Quatrini R."/>
        </authorList>
    </citation>
    <scope>NUCLEOTIDE SEQUENCE</scope>
    <source>
        <strain evidence="2">VAN18-1</strain>
    </source>
</reference>
<dbReference type="Proteomes" id="UP001197378">
    <property type="component" value="Unassembled WGS sequence"/>
</dbReference>
<keyword evidence="1" id="KW-1133">Transmembrane helix</keyword>
<evidence type="ECO:0000313" key="2">
    <source>
        <dbReference type="EMBL" id="MBU2786682.1"/>
    </source>
</evidence>
<sequence length="169" mass="18721">MTPSPASRRRFAILLFSVIGLYGLFAAVLSWQVIQAQGSVRNNLSIALNSMDFLHQRQMDLENDPAVRNELQSAWAEHRALWVGSDAQRWALAFLGEWNKAAVAPACGAKAPAFVLGKAPENRQERACHVYVAVVDGRIQVTGYDTQGAAMDNFYESLYPFHVDGNPTR</sequence>
<feature type="transmembrane region" description="Helical" evidence="1">
    <location>
        <begin position="12"/>
        <end position="34"/>
    </location>
</feature>
<proteinExistence type="predicted"/>
<evidence type="ECO:0000256" key="1">
    <source>
        <dbReference type="SAM" id="Phobius"/>
    </source>
</evidence>